<name>A0ABV0VPU8_9TELE</name>
<proteinExistence type="predicted"/>
<evidence type="ECO:0000313" key="2">
    <source>
        <dbReference type="Proteomes" id="UP001444071"/>
    </source>
</evidence>
<evidence type="ECO:0000313" key="1">
    <source>
        <dbReference type="EMBL" id="MEQ2259130.1"/>
    </source>
</evidence>
<comment type="caution">
    <text evidence="1">The sequence shown here is derived from an EMBL/GenBank/DDBJ whole genome shotgun (WGS) entry which is preliminary data.</text>
</comment>
<reference evidence="1 2" key="1">
    <citation type="submission" date="2021-06" db="EMBL/GenBank/DDBJ databases">
        <authorList>
            <person name="Palmer J.M."/>
        </authorList>
    </citation>
    <scope>NUCLEOTIDE SEQUENCE [LARGE SCALE GENOMIC DNA]</scope>
    <source>
        <strain evidence="1 2">XR_2019</strain>
        <tissue evidence="1">Muscle</tissue>
    </source>
</reference>
<keyword evidence="2" id="KW-1185">Reference proteome</keyword>
<organism evidence="1 2">
    <name type="scientific">Xenotaenia resolanae</name>
    <dbReference type="NCBI Taxonomy" id="208358"/>
    <lineage>
        <taxon>Eukaryota</taxon>
        <taxon>Metazoa</taxon>
        <taxon>Chordata</taxon>
        <taxon>Craniata</taxon>
        <taxon>Vertebrata</taxon>
        <taxon>Euteleostomi</taxon>
        <taxon>Actinopterygii</taxon>
        <taxon>Neopterygii</taxon>
        <taxon>Teleostei</taxon>
        <taxon>Neoteleostei</taxon>
        <taxon>Acanthomorphata</taxon>
        <taxon>Ovalentaria</taxon>
        <taxon>Atherinomorphae</taxon>
        <taxon>Cyprinodontiformes</taxon>
        <taxon>Goodeidae</taxon>
        <taxon>Xenotaenia</taxon>
    </lineage>
</organism>
<gene>
    <name evidence="1" type="ORF">XENORESO_007318</name>
</gene>
<dbReference type="EMBL" id="JAHRIM010002397">
    <property type="protein sequence ID" value="MEQ2259130.1"/>
    <property type="molecule type" value="Genomic_DNA"/>
</dbReference>
<dbReference type="Proteomes" id="UP001444071">
    <property type="component" value="Unassembled WGS sequence"/>
</dbReference>
<protein>
    <submittedName>
        <fullName evidence="1">Uncharacterized protein</fullName>
    </submittedName>
</protein>
<sequence length="106" mass="12065">MVILATVASDQFVNSLLTTTWYFHPHNCCSLNILSFRTIPCKPERRFCLKTPVDQQFLKHRLTLATKPSHLNTVSSPSDAQVKSQKVVFTMSKCLQYSQKCKPCCV</sequence>
<accession>A0ABV0VPU8</accession>